<evidence type="ECO:0000313" key="4">
    <source>
        <dbReference type="Proteomes" id="UP000011723"/>
    </source>
</evidence>
<evidence type="ECO:0000256" key="1">
    <source>
        <dbReference type="SAM" id="MobiDB-lite"/>
    </source>
</evidence>
<proteinExistence type="predicted"/>
<feature type="region of interest" description="Disordered" evidence="1">
    <location>
        <begin position="24"/>
        <end position="44"/>
    </location>
</feature>
<dbReference type="HOGENOM" id="CLU_1657890_0_0_11"/>
<organism evidence="3 4">
    <name type="scientific">Corynebacterium halotolerans YIM 70093 = DSM 44683</name>
    <dbReference type="NCBI Taxonomy" id="1121362"/>
    <lineage>
        <taxon>Bacteria</taxon>
        <taxon>Bacillati</taxon>
        <taxon>Actinomycetota</taxon>
        <taxon>Actinomycetes</taxon>
        <taxon>Mycobacteriales</taxon>
        <taxon>Corynebacteriaceae</taxon>
        <taxon>Corynebacterium</taxon>
    </lineage>
</organism>
<sequence>MITGAGLALAVSFAGTTVAHAQSSLSSGSSALVDSDARPEQQTAEQRLLETATGAYAARGYTLDEEAEEQAEAVVAAAVDGEDPLESYPRQEYDPESRTQTTLVRIPRDYMEPMIRHAEDTYLQAVILGTSYEADTRLGLAVGSDAEYYYYAEVRMPLA</sequence>
<feature type="signal peptide" evidence="2">
    <location>
        <begin position="1"/>
        <end position="21"/>
    </location>
</feature>
<protein>
    <recommendedName>
        <fullName evidence="5">Secreted protein</fullName>
    </recommendedName>
</protein>
<reference evidence="3 4" key="1">
    <citation type="journal article" date="2012" name="Stand. Genomic Sci.">
        <title>Genome sequence of the halotolerant bacterium Corynebacterium halotolerans type strain YIM 70093(T) (= DSM 44683(T)).</title>
        <authorList>
            <person name="Ruckert C."/>
            <person name="Albersmeier A."/>
            <person name="Al-Dilaimi A."/>
            <person name="Niehaus K."/>
            <person name="Szczepanowski R."/>
            <person name="Kalinowski J."/>
        </authorList>
    </citation>
    <scope>NUCLEOTIDE SEQUENCE [LARGE SCALE GENOMIC DNA]</scope>
    <source>
        <strain evidence="3">YIM 70093</strain>
    </source>
</reference>
<evidence type="ECO:0000313" key="3">
    <source>
        <dbReference type="EMBL" id="AGF73004.1"/>
    </source>
</evidence>
<keyword evidence="4" id="KW-1185">Reference proteome</keyword>
<dbReference type="Proteomes" id="UP000011723">
    <property type="component" value="Chromosome"/>
</dbReference>
<name>M1MZA0_9CORY</name>
<evidence type="ECO:0000256" key="2">
    <source>
        <dbReference type="SAM" id="SignalP"/>
    </source>
</evidence>
<feature type="chain" id="PRO_5004015880" description="Secreted protein" evidence="2">
    <location>
        <begin position="22"/>
        <end position="159"/>
    </location>
</feature>
<dbReference type="STRING" id="1121362.A605_10010"/>
<accession>M1MZA0</accession>
<dbReference type="KEGG" id="chn:A605_10010"/>
<keyword evidence="2" id="KW-0732">Signal</keyword>
<dbReference type="AlphaFoldDB" id="M1MZA0"/>
<dbReference type="PATRIC" id="fig|1121362.3.peg.2025"/>
<gene>
    <name evidence="3" type="ORF">A605_10010</name>
</gene>
<evidence type="ECO:0008006" key="5">
    <source>
        <dbReference type="Google" id="ProtNLM"/>
    </source>
</evidence>
<feature type="compositionally biased region" description="Low complexity" evidence="1">
    <location>
        <begin position="24"/>
        <end position="34"/>
    </location>
</feature>
<dbReference type="EMBL" id="CP003697">
    <property type="protein sequence ID" value="AGF73004.1"/>
    <property type="molecule type" value="Genomic_DNA"/>
</dbReference>